<dbReference type="GO" id="GO:0016787">
    <property type="term" value="F:hydrolase activity"/>
    <property type="evidence" value="ECO:0007669"/>
    <property type="project" value="UniProtKB-KW"/>
</dbReference>
<evidence type="ECO:0000313" key="2">
    <source>
        <dbReference type="EMBL" id="MDQ2069242.1"/>
    </source>
</evidence>
<dbReference type="InterPro" id="IPR000073">
    <property type="entry name" value="AB_hydrolase_1"/>
</dbReference>
<dbReference type="Gene3D" id="3.40.50.1820">
    <property type="entry name" value="alpha/beta hydrolase"/>
    <property type="match status" value="1"/>
</dbReference>
<organism evidence="2 3">
    <name type="scientific">Natronospira bacteriovora</name>
    <dbReference type="NCBI Taxonomy" id="3069753"/>
    <lineage>
        <taxon>Bacteria</taxon>
        <taxon>Pseudomonadati</taxon>
        <taxon>Pseudomonadota</taxon>
        <taxon>Gammaproteobacteria</taxon>
        <taxon>Natronospirales</taxon>
        <taxon>Natronospiraceae</taxon>
        <taxon>Natronospira</taxon>
    </lineage>
</organism>
<feature type="domain" description="AB hydrolase-1" evidence="1">
    <location>
        <begin position="5"/>
        <end position="117"/>
    </location>
</feature>
<dbReference type="SUPFAM" id="SSF53474">
    <property type="entry name" value="alpha/beta-Hydrolases"/>
    <property type="match status" value="1"/>
</dbReference>
<accession>A0ABU0W5K2</accession>
<dbReference type="RefSeq" id="WP_306727728.1">
    <property type="nucleotide sequence ID" value="NZ_JAVDDT010000002.1"/>
</dbReference>
<dbReference type="Pfam" id="PF12697">
    <property type="entry name" value="Abhydrolase_6"/>
    <property type="match status" value="1"/>
</dbReference>
<protein>
    <submittedName>
        <fullName evidence="2">Alpha/beta fold hydrolase</fullName>
    </submittedName>
</protein>
<sequence length="173" mass="18765">MDAVVYFAHGKESGPWGSKITYLARIAGEHGLDVVSPDYSQHSHGHDRLSALLALLAEEARPFLLVGSSMGGWVSAMAACRVPPLGLFLMAPAFDMPEHDTATLPADVPSWLVHGWEDDIVPVDQSINAARERSGHLLLVPDGHALAGSARAIRRHFRHFLNECVSEKIDSTP</sequence>
<reference evidence="2 3" key="1">
    <citation type="submission" date="2023-08" db="EMBL/GenBank/DDBJ databases">
        <title>Whole-genome sequencing of halo(alkali)philic microorganisms from hypersaline lakes.</title>
        <authorList>
            <person name="Sorokin D.Y."/>
            <person name="Abbas B."/>
            <person name="Merkel A.Y."/>
        </authorList>
    </citation>
    <scope>NUCLEOTIDE SEQUENCE [LARGE SCALE GENOMIC DNA]</scope>
    <source>
        <strain evidence="2 3">AB-CW4</strain>
    </source>
</reference>
<dbReference type="InterPro" id="IPR029058">
    <property type="entry name" value="AB_hydrolase_fold"/>
</dbReference>
<evidence type="ECO:0000313" key="3">
    <source>
        <dbReference type="Proteomes" id="UP001239019"/>
    </source>
</evidence>
<dbReference type="Proteomes" id="UP001239019">
    <property type="component" value="Unassembled WGS sequence"/>
</dbReference>
<keyword evidence="3" id="KW-1185">Reference proteome</keyword>
<name>A0ABU0W5K2_9GAMM</name>
<proteinExistence type="predicted"/>
<evidence type="ECO:0000259" key="1">
    <source>
        <dbReference type="Pfam" id="PF12697"/>
    </source>
</evidence>
<gene>
    <name evidence="2" type="ORF">RBH19_05110</name>
</gene>
<keyword evidence="2" id="KW-0378">Hydrolase</keyword>
<comment type="caution">
    <text evidence="2">The sequence shown here is derived from an EMBL/GenBank/DDBJ whole genome shotgun (WGS) entry which is preliminary data.</text>
</comment>
<dbReference type="EMBL" id="JAVDDT010000002">
    <property type="protein sequence ID" value="MDQ2069242.1"/>
    <property type="molecule type" value="Genomic_DNA"/>
</dbReference>